<dbReference type="EMBL" id="MT144224">
    <property type="protein sequence ID" value="QJA50911.1"/>
    <property type="molecule type" value="Genomic_DNA"/>
</dbReference>
<evidence type="ECO:0000313" key="3">
    <source>
        <dbReference type="EMBL" id="QJA90567.1"/>
    </source>
</evidence>
<dbReference type="AlphaFoldDB" id="A0A6H1ZU20"/>
<evidence type="ECO:0000313" key="1">
    <source>
        <dbReference type="EMBL" id="QJA50911.1"/>
    </source>
</evidence>
<gene>
    <name evidence="2" type="ORF">MM415A02457_0015</name>
    <name evidence="3" type="ORF">MM415B02351_0003</name>
    <name evidence="1" type="ORF">TM448A01920_0015</name>
    <name evidence="4" type="ORF">TM448B02051_0012</name>
</gene>
<evidence type="ECO:0000313" key="4">
    <source>
        <dbReference type="EMBL" id="QJI00677.1"/>
    </source>
</evidence>
<dbReference type="EMBL" id="MT142005">
    <property type="protein sequence ID" value="QJA73149.1"/>
    <property type="molecule type" value="Genomic_DNA"/>
</dbReference>
<reference evidence="1" key="1">
    <citation type="submission" date="2020-03" db="EMBL/GenBank/DDBJ databases">
        <title>The deep terrestrial virosphere.</title>
        <authorList>
            <person name="Holmfeldt K."/>
            <person name="Nilsson E."/>
            <person name="Simone D."/>
            <person name="Lopez-Fernandez M."/>
            <person name="Wu X."/>
            <person name="de Brujin I."/>
            <person name="Lundin D."/>
            <person name="Andersson A."/>
            <person name="Bertilsson S."/>
            <person name="Dopson M."/>
        </authorList>
    </citation>
    <scope>NUCLEOTIDE SEQUENCE</scope>
    <source>
        <strain evidence="2">MM415A02457</strain>
        <strain evidence="3">MM415B02351</strain>
        <strain evidence="1">TM448A01920</strain>
        <strain evidence="4">TM448B02051</strain>
    </source>
</reference>
<dbReference type="EMBL" id="MT142922">
    <property type="protein sequence ID" value="QJA90567.1"/>
    <property type="molecule type" value="Genomic_DNA"/>
</dbReference>
<organism evidence="1">
    <name type="scientific">viral metagenome</name>
    <dbReference type="NCBI Taxonomy" id="1070528"/>
    <lineage>
        <taxon>unclassified sequences</taxon>
        <taxon>metagenomes</taxon>
        <taxon>organismal metagenomes</taxon>
    </lineage>
</organism>
<sequence>MSEEFGTDKWLYQICEKYRPDIVNFVEPRAVMIATLKEVGEWLGKHHRYEDPKYRGRCELCDGIEALCEGRMP</sequence>
<protein>
    <submittedName>
        <fullName evidence="1">Uncharacterized protein</fullName>
    </submittedName>
</protein>
<name>A0A6H1ZU20_9ZZZZ</name>
<proteinExistence type="predicted"/>
<evidence type="ECO:0000313" key="2">
    <source>
        <dbReference type="EMBL" id="QJA73149.1"/>
    </source>
</evidence>
<dbReference type="EMBL" id="MT144868">
    <property type="protein sequence ID" value="QJI00677.1"/>
    <property type="molecule type" value="Genomic_DNA"/>
</dbReference>
<accession>A0A6H1ZU20</accession>